<feature type="compositionally biased region" description="Basic and acidic residues" evidence="1">
    <location>
        <begin position="37"/>
        <end position="60"/>
    </location>
</feature>
<dbReference type="Proteomes" id="UP001596018">
    <property type="component" value="Unassembled WGS sequence"/>
</dbReference>
<sequence length="154" mass="15805">MINEVPLARDVSLRSHRADVLERMLSAHRTGATTMGDNEHGHPRTNHRDEGASARTDVDMPKPSSPSDGKQASAQELASRQSSGDGQQGTGGIASGEATSTPSQRGSQPHLGSQPGHAGNAPGGSGENEGANEDRVGIPSGPDEIDAVGGARKR</sequence>
<evidence type="ECO:0000256" key="1">
    <source>
        <dbReference type="SAM" id="MobiDB-lite"/>
    </source>
</evidence>
<proteinExistence type="predicted"/>
<keyword evidence="3" id="KW-1185">Reference proteome</keyword>
<evidence type="ECO:0000313" key="2">
    <source>
        <dbReference type="EMBL" id="MFC5440178.1"/>
    </source>
</evidence>
<organism evidence="2 3">
    <name type="scientific">Rhodanobacter ginsenosidimutans</name>
    <dbReference type="NCBI Taxonomy" id="490571"/>
    <lineage>
        <taxon>Bacteria</taxon>
        <taxon>Pseudomonadati</taxon>
        <taxon>Pseudomonadota</taxon>
        <taxon>Gammaproteobacteria</taxon>
        <taxon>Lysobacterales</taxon>
        <taxon>Rhodanobacteraceae</taxon>
        <taxon>Rhodanobacter</taxon>
    </lineage>
</organism>
<dbReference type="EMBL" id="JBHSMM010000001">
    <property type="protein sequence ID" value="MFC5440178.1"/>
    <property type="molecule type" value="Genomic_DNA"/>
</dbReference>
<protein>
    <submittedName>
        <fullName evidence="2">Uncharacterized protein</fullName>
    </submittedName>
</protein>
<reference evidence="3" key="1">
    <citation type="journal article" date="2019" name="Int. J. Syst. Evol. Microbiol.">
        <title>The Global Catalogue of Microorganisms (GCM) 10K type strain sequencing project: providing services to taxonomists for standard genome sequencing and annotation.</title>
        <authorList>
            <consortium name="The Broad Institute Genomics Platform"/>
            <consortium name="The Broad Institute Genome Sequencing Center for Infectious Disease"/>
            <person name="Wu L."/>
            <person name="Ma J."/>
        </authorList>
    </citation>
    <scope>NUCLEOTIDE SEQUENCE [LARGE SCALE GENOMIC DNA]</scope>
    <source>
        <strain evidence="3">KACC 12822</strain>
    </source>
</reference>
<name>A0ABW0JVJ0_9GAMM</name>
<feature type="region of interest" description="Disordered" evidence="1">
    <location>
        <begin position="29"/>
        <end position="154"/>
    </location>
</feature>
<dbReference type="RefSeq" id="WP_377339999.1">
    <property type="nucleotide sequence ID" value="NZ_JALBWS010000012.1"/>
</dbReference>
<feature type="compositionally biased region" description="Polar residues" evidence="1">
    <location>
        <begin position="65"/>
        <end position="78"/>
    </location>
</feature>
<accession>A0ABW0JVJ0</accession>
<gene>
    <name evidence="2" type="ORF">ACFPK0_09160</name>
</gene>
<evidence type="ECO:0000313" key="3">
    <source>
        <dbReference type="Proteomes" id="UP001596018"/>
    </source>
</evidence>
<comment type="caution">
    <text evidence="2">The sequence shown here is derived from an EMBL/GenBank/DDBJ whole genome shotgun (WGS) entry which is preliminary data.</text>
</comment>
<feature type="compositionally biased region" description="Polar residues" evidence="1">
    <location>
        <begin position="97"/>
        <end position="111"/>
    </location>
</feature>